<dbReference type="InterPro" id="IPR025630">
    <property type="entry name" value="DUF4288"/>
</dbReference>
<feature type="region of interest" description="Disordered" evidence="1">
    <location>
        <begin position="1"/>
        <end position="51"/>
    </location>
</feature>
<dbReference type="RefSeq" id="WP_310274516.1">
    <property type="nucleotide sequence ID" value="NZ_JAVDXW010000001.1"/>
</dbReference>
<accession>A0AAE3ZFC1</accession>
<evidence type="ECO:0000256" key="1">
    <source>
        <dbReference type="SAM" id="MobiDB-lite"/>
    </source>
</evidence>
<organism evidence="2 3">
    <name type="scientific">Haloactinomyces albus</name>
    <dbReference type="NCBI Taxonomy" id="1352928"/>
    <lineage>
        <taxon>Bacteria</taxon>
        <taxon>Bacillati</taxon>
        <taxon>Actinomycetota</taxon>
        <taxon>Actinomycetes</taxon>
        <taxon>Actinopolysporales</taxon>
        <taxon>Actinopolysporaceae</taxon>
        <taxon>Haloactinomyces</taxon>
    </lineage>
</organism>
<dbReference type="Pfam" id="PF14119">
    <property type="entry name" value="DUF4288"/>
    <property type="match status" value="1"/>
</dbReference>
<dbReference type="AlphaFoldDB" id="A0AAE3ZFC1"/>
<dbReference type="Proteomes" id="UP001180845">
    <property type="component" value="Unassembled WGS sequence"/>
</dbReference>
<evidence type="ECO:0008006" key="4">
    <source>
        <dbReference type="Google" id="ProtNLM"/>
    </source>
</evidence>
<keyword evidence="3" id="KW-1185">Reference proteome</keyword>
<evidence type="ECO:0000313" key="3">
    <source>
        <dbReference type="Proteomes" id="UP001180845"/>
    </source>
</evidence>
<gene>
    <name evidence="2" type="ORF">JOF55_002916</name>
</gene>
<protein>
    <recommendedName>
        <fullName evidence="4">DUF4288 domain-containing protein</fullName>
    </recommendedName>
</protein>
<reference evidence="2" key="1">
    <citation type="submission" date="2023-07" db="EMBL/GenBank/DDBJ databases">
        <title>Sequencing the genomes of 1000 actinobacteria strains.</title>
        <authorList>
            <person name="Klenk H.-P."/>
        </authorList>
    </citation>
    <scope>NUCLEOTIDE SEQUENCE</scope>
    <source>
        <strain evidence="2">DSM 45977</strain>
    </source>
</reference>
<comment type="caution">
    <text evidence="2">The sequence shown here is derived from an EMBL/GenBank/DDBJ whole genome shotgun (WGS) entry which is preliminary data.</text>
</comment>
<name>A0AAE3ZFC1_9ACTN</name>
<evidence type="ECO:0000313" key="2">
    <source>
        <dbReference type="EMBL" id="MDR7302735.1"/>
    </source>
</evidence>
<proteinExistence type="predicted"/>
<dbReference type="EMBL" id="JAVDXW010000001">
    <property type="protein sequence ID" value="MDR7302735.1"/>
    <property type="molecule type" value="Genomic_DNA"/>
</dbReference>
<sequence length="168" mass="18871">MSNPGTGSDPRGLGDESESVEPNTVDLPDELVGEEQRSINIGPGTIDPREYRPSAFASTEAESYMAVLVIESSSDAADYEPLYEESFVLLTAHSDEEALEKAREYGKQHEISYEDENHQLVTWKLKHVLEVKQLEDATFDDGSELYSRFFRNYSGYHSFEPQLGGEEP</sequence>